<keyword evidence="1" id="KW-0121">Carboxypeptidase</keyword>
<keyword evidence="2" id="KW-1185">Reference proteome</keyword>
<evidence type="ECO:0000313" key="2">
    <source>
        <dbReference type="Proteomes" id="UP000617951"/>
    </source>
</evidence>
<reference evidence="1" key="1">
    <citation type="submission" date="2020-08" db="EMBL/GenBank/DDBJ databases">
        <title>Genome public.</title>
        <authorList>
            <person name="Liu C."/>
            <person name="Sun Q."/>
        </authorList>
    </citation>
    <scope>NUCLEOTIDE SEQUENCE</scope>
    <source>
        <strain evidence="1">NSJ-63</strain>
    </source>
</reference>
<dbReference type="GO" id="GO:0004180">
    <property type="term" value="F:carboxypeptidase activity"/>
    <property type="evidence" value="ECO:0007669"/>
    <property type="project" value="UniProtKB-KW"/>
</dbReference>
<organism evidence="1 2">
    <name type="scientific">Guopingia tenuis</name>
    <dbReference type="NCBI Taxonomy" id="2763656"/>
    <lineage>
        <taxon>Bacteria</taxon>
        <taxon>Bacillati</taxon>
        <taxon>Bacillota</taxon>
        <taxon>Clostridia</taxon>
        <taxon>Christensenellales</taxon>
        <taxon>Christensenellaceae</taxon>
        <taxon>Guopingia</taxon>
    </lineage>
</organism>
<keyword evidence="1" id="KW-0378">Hydrolase</keyword>
<gene>
    <name evidence="1" type="ORF">H8693_01240</name>
</gene>
<dbReference type="EMBL" id="JACRSS010000001">
    <property type="protein sequence ID" value="MBC8537555.1"/>
    <property type="molecule type" value="Genomic_DNA"/>
</dbReference>
<name>A0A926DI82_9FIRM</name>
<accession>A0A926DI82</accession>
<sequence length="178" mass="19523">MKNIQKRKTLITSIAVSLCLLLCAGTLGFVFLQGNENPSLGVFSTAGGKDGIFIPCVMDGRTGEPIEGAKVIIPETGETYTTGKDGKTQAIAVPITRDERFDKMIQKPWGEISVLVYKDGFVPYALFYLELLAGETREGPEILMFHESDVSSGEPFSIIEGPNRTWVKAMIEKYQPAQ</sequence>
<proteinExistence type="predicted"/>
<comment type="caution">
    <text evidence="1">The sequence shown here is derived from an EMBL/GenBank/DDBJ whole genome shotgun (WGS) entry which is preliminary data.</text>
</comment>
<keyword evidence="1" id="KW-0645">Protease</keyword>
<evidence type="ECO:0000313" key="1">
    <source>
        <dbReference type="EMBL" id="MBC8537555.1"/>
    </source>
</evidence>
<protein>
    <submittedName>
        <fullName evidence="1">Carboxypeptidase regulatory-like domain-containing protein</fullName>
    </submittedName>
</protein>
<dbReference type="RefSeq" id="WP_249279457.1">
    <property type="nucleotide sequence ID" value="NZ_JACRSS010000001.1"/>
</dbReference>
<dbReference type="AlphaFoldDB" id="A0A926DI82"/>
<dbReference type="Proteomes" id="UP000617951">
    <property type="component" value="Unassembled WGS sequence"/>
</dbReference>